<feature type="region of interest" description="Disordered" evidence="1">
    <location>
        <begin position="277"/>
        <end position="306"/>
    </location>
</feature>
<protein>
    <recommendedName>
        <fullName evidence="2">VQ domain-containing protein</fullName>
    </recommendedName>
</protein>
<evidence type="ECO:0000313" key="4">
    <source>
        <dbReference type="Proteomes" id="UP000886520"/>
    </source>
</evidence>
<dbReference type="InterPro" id="IPR039609">
    <property type="entry name" value="VQ_15/22"/>
</dbReference>
<evidence type="ECO:0000259" key="2">
    <source>
        <dbReference type="Pfam" id="PF05678"/>
    </source>
</evidence>
<evidence type="ECO:0000313" key="3">
    <source>
        <dbReference type="EMBL" id="KAI5063072.1"/>
    </source>
</evidence>
<name>A0A9D4U8Q5_ADICA</name>
<dbReference type="Proteomes" id="UP000886520">
    <property type="component" value="Chromosome 21"/>
</dbReference>
<evidence type="ECO:0000256" key="1">
    <source>
        <dbReference type="SAM" id="MobiDB-lite"/>
    </source>
</evidence>
<dbReference type="AlphaFoldDB" id="A0A9D4U8Q5"/>
<comment type="caution">
    <text evidence="3">The sequence shown here is derived from an EMBL/GenBank/DDBJ whole genome shotgun (WGS) entry which is preliminary data.</text>
</comment>
<feature type="compositionally biased region" description="Polar residues" evidence="1">
    <location>
        <begin position="277"/>
        <end position="291"/>
    </location>
</feature>
<accession>A0A9D4U8Q5</accession>
<organism evidence="3 4">
    <name type="scientific">Adiantum capillus-veneris</name>
    <name type="common">Maidenhair fern</name>
    <dbReference type="NCBI Taxonomy" id="13818"/>
    <lineage>
        <taxon>Eukaryota</taxon>
        <taxon>Viridiplantae</taxon>
        <taxon>Streptophyta</taxon>
        <taxon>Embryophyta</taxon>
        <taxon>Tracheophyta</taxon>
        <taxon>Polypodiopsida</taxon>
        <taxon>Polypodiidae</taxon>
        <taxon>Polypodiales</taxon>
        <taxon>Pteridineae</taxon>
        <taxon>Pteridaceae</taxon>
        <taxon>Vittarioideae</taxon>
        <taxon>Adiantum</taxon>
    </lineage>
</organism>
<keyword evidence="4" id="KW-1185">Reference proteome</keyword>
<reference evidence="3" key="1">
    <citation type="submission" date="2021-01" db="EMBL/GenBank/DDBJ databases">
        <title>Adiantum capillus-veneris genome.</title>
        <authorList>
            <person name="Fang Y."/>
            <person name="Liao Q."/>
        </authorList>
    </citation>
    <scope>NUCLEOTIDE SEQUENCE</scope>
    <source>
        <strain evidence="3">H3</strain>
        <tissue evidence="3">Leaf</tissue>
    </source>
</reference>
<dbReference type="InterPro" id="IPR008889">
    <property type="entry name" value="VQ"/>
</dbReference>
<dbReference type="PANTHER" id="PTHR33179:SF4">
    <property type="entry name" value="VQ MOTIF-CONTAINING PROTEIN"/>
    <property type="match status" value="1"/>
</dbReference>
<gene>
    <name evidence="3" type="ORF">GOP47_0021619</name>
</gene>
<sequence length="349" mass="37073">MDASDGAAAAAQICTDIHQRAPFGGAARAPHAAETAFCEENSDDLSPLARQKDMEGESYSSKSLFAGDVEQMGSYRLNSVVEESYGSSKFLANEEGASAQNNVVAVAEESYESRRFLLSSSMASARAKKKRRSRASNKAPIKVFSTDTSNFMAMVHKLTGIPSNVSPFHSALPSPWTPKMLPFNHGLATLDTSALLLSAHSSNCILSSSNSYSAMQALPPQPQLSFASSSMKTASQAGHPPVNLDCMSASYSDLMRSMSSSLTSSSLPRLWEASFTSQKSGGHQLPQNSVNAEDGISGQEPSHQEATMGLNLSTSNTLSRMEMLLGGPDKLSSSSNHGLTNCIAKEELL</sequence>
<dbReference type="Pfam" id="PF05678">
    <property type="entry name" value="VQ"/>
    <property type="match status" value="1"/>
</dbReference>
<dbReference type="OrthoDB" id="1933447at2759"/>
<dbReference type="PANTHER" id="PTHR33179">
    <property type="entry name" value="VQ MOTIF-CONTAINING PROTEIN"/>
    <property type="match status" value="1"/>
</dbReference>
<feature type="domain" description="VQ" evidence="2">
    <location>
        <begin position="142"/>
        <end position="164"/>
    </location>
</feature>
<proteinExistence type="predicted"/>
<dbReference type="EMBL" id="JABFUD020000021">
    <property type="protein sequence ID" value="KAI5063072.1"/>
    <property type="molecule type" value="Genomic_DNA"/>
</dbReference>